<dbReference type="AlphaFoldDB" id="A0A6J4IH08"/>
<feature type="non-terminal residue" evidence="2">
    <location>
        <position position="115"/>
    </location>
</feature>
<feature type="region of interest" description="Disordered" evidence="1">
    <location>
        <begin position="1"/>
        <end position="115"/>
    </location>
</feature>
<evidence type="ECO:0000256" key="1">
    <source>
        <dbReference type="SAM" id="MobiDB-lite"/>
    </source>
</evidence>
<protein>
    <submittedName>
        <fullName evidence="2">Repressor CsoR of the copZA operon</fullName>
    </submittedName>
</protein>
<accession>A0A6J4IH08</accession>
<reference evidence="2" key="1">
    <citation type="submission" date="2020-02" db="EMBL/GenBank/DDBJ databases">
        <authorList>
            <person name="Meier V. D."/>
        </authorList>
    </citation>
    <scope>NUCLEOTIDE SEQUENCE</scope>
    <source>
        <strain evidence="2">AVDCRST_MAG83</strain>
    </source>
</reference>
<feature type="compositionally biased region" description="Low complexity" evidence="1">
    <location>
        <begin position="64"/>
        <end position="75"/>
    </location>
</feature>
<sequence>DPGNHHSINRRAGRRTDHARLQRGEGRVPQAPEAHRGTGPRHRPHGRRGEVLHRHPHPGGGDQQGPPRGQPGPARGPHRPLRRGCGPGVPGHGKPRPRPGQGPGGGCGHRPPAAL</sequence>
<evidence type="ECO:0000313" key="2">
    <source>
        <dbReference type="EMBL" id="CAA9250054.1"/>
    </source>
</evidence>
<gene>
    <name evidence="2" type="ORF">AVDCRST_MAG83-2569</name>
</gene>
<feature type="non-terminal residue" evidence="2">
    <location>
        <position position="1"/>
    </location>
</feature>
<proteinExistence type="predicted"/>
<feature type="compositionally biased region" description="Basic and acidic residues" evidence="1">
    <location>
        <begin position="14"/>
        <end position="26"/>
    </location>
</feature>
<organism evidence="2">
    <name type="scientific">uncultured Arthrobacter sp</name>
    <dbReference type="NCBI Taxonomy" id="114050"/>
    <lineage>
        <taxon>Bacteria</taxon>
        <taxon>Bacillati</taxon>
        <taxon>Actinomycetota</taxon>
        <taxon>Actinomycetes</taxon>
        <taxon>Micrococcales</taxon>
        <taxon>Micrococcaceae</taxon>
        <taxon>Arthrobacter</taxon>
        <taxon>environmental samples</taxon>
    </lineage>
</organism>
<name>A0A6J4IH08_9MICC</name>
<dbReference type="EMBL" id="CADCTE010000121">
    <property type="protein sequence ID" value="CAA9250054.1"/>
    <property type="molecule type" value="Genomic_DNA"/>
</dbReference>